<proteinExistence type="predicted"/>
<dbReference type="InterPro" id="IPR016130">
    <property type="entry name" value="Tyr_Pase_AS"/>
</dbReference>
<dbReference type="PROSITE" id="PS50056">
    <property type="entry name" value="TYR_PHOSPHATASE_2"/>
    <property type="match status" value="1"/>
</dbReference>
<evidence type="ECO:0000256" key="1">
    <source>
        <dbReference type="ARBA" id="ARBA00022723"/>
    </source>
</evidence>
<feature type="compositionally biased region" description="Low complexity" evidence="7">
    <location>
        <begin position="229"/>
        <end position="245"/>
    </location>
</feature>
<dbReference type="PANTHER" id="PTHR12326">
    <property type="entry name" value="PLECKSTRIN HOMOLOGY DOMAIN CONTAINING PROTEIN"/>
    <property type="match status" value="1"/>
</dbReference>
<dbReference type="PANTHER" id="PTHR12326:SF12">
    <property type="entry name" value="PLECKSTRIN HOMOLOGY AND RUN DOMAIN CONTAINING M1"/>
    <property type="match status" value="1"/>
</dbReference>
<keyword evidence="2" id="KW-0677">Repeat</keyword>
<feature type="region of interest" description="Disordered" evidence="7">
    <location>
        <begin position="210"/>
        <end position="245"/>
    </location>
</feature>
<evidence type="ECO:0000256" key="4">
    <source>
        <dbReference type="ARBA" id="ARBA00022801"/>
    </source>
</evidence>
<sequence length="748" mass="85787">MLGITEVIDNLYISGLETRQAILNKGIRCVINISSECPMQDLGPTVEYEKVSILDLPTTSILPYFDRLTTRIHQNVQQGKKTLVHCYVGRSRSATIILAYLMKHKQMSLREAFHYLRARRHIIGPNFGFIKQLMAYERSLFGYTSVSFVNTSFGSVPDIYLSMPTSRPLRQPTRIIMSKNPTTNNNTLGRTLSSPKTIIGNSSPVRSSFLHSSSPTLSLPPRQNSLINRSTTSTLPPRSTTTLSSYTNTYNHAANSSHNRPVSSSALYQNRPSTIGPNNIINSSINRQQSELSRINSAVSKPFELTREFIIPTKFNTFRTLSFLRRRESQLLSSLSLSSSPKQSNSTMQQCWSPCEMDSYMERSICQDTFPPCEFCFEPSTSTIITDIFNTDRERQCSEPVSVPEPSTTALGNNQPQQQSHSSGYDSTFGNELSPTKNYWILGINDISSCPSITSDDLFNDQDQSEFDETPTNITINSTDDPDTDDDSFEVLSFEAPPESSIYFKEFPYTTPKSQNNVCDCCSEPFTSISNLPARRCYYYGKLYCPRCHIMDYAYIPAKVIKSFDMHLYPVCRRAKSILQSNFYQPIFDIQNDNENLYVLHPILSEIRISRLQFQNYYAYLSTCTRLEDELNEKLLKEFYARDYLYQSIHLYSLNDLLSLKKILQILNAAIIRAKQHINKCLICLEKGFICEICKNRKNILYPFDDIKTIGRCDQCSNIYHRRCWDNIDQDCPRCYRLIQRKHEQHII</sequence>
<dbReference type="PROSITE" id="PS50054">
    <property type="entry name" value="TYR_PHOSPHATASE_DUAL"/>
    <property type="match status" value="1"/>
</dbReference>
<evidence type="ECO:0000256" key="3">
    <source>
        <dbReference type="ARBA" id="ARBA00022771"/>
    </source>
</evidence>
<dbReference type="InterPro" id="IPR025258">
    <property type="entry name" value="RH_dom"/>
</dbReference>
<evidence type="ECO:0000313" key="11">
    <source>
        <dbReference type="Proteomes" id="UP000663823"/>
    </source>
</evidence>
<dbReference type="Proteomes" id="UP000663823">
    <property type="component" value="Unassembled WGS sequence"/>
</dbReference>
<feature type="compositionally biased region" description="Low complexity" evidence="7">
    <location>
        <begin position="210"/>
        <end position="221"/>
    </location>
</feature>
<feature type="compositionally biased region" description="Polar residues" evidence="7">
    <location>
        <begin position="179"/>
        <end position="197"/>
    </location>
</feature>
<dbReference type="InterPro" id="IPR051366">
    <property type="entry name" value="DEF8"/>
</dbReference>
<name>A0A819M7Q4_9BILA</name>
<dbReference type="InterPro" id="IPR000387">
    <property type="entry name" value="Tyr_Pase_dom"/>
</dbReference>
<dbReference type="CDD" id="cd14498">
    <property type="entry name" value="DSP"/>
    <property type="match status" value="1"/>
</dbReference>
<dbReference type="SMART" id="SM00195">
    <property type="entry name" value="DSPc"/>
    <property type="match status" value="1"/>
</dbReference>
<feature type="region of interest" description="Disordered" evidence="7">
    <location>
        <begin position="177"/>
        <end position="197"/>
    </location>
</feature>
<dbReference type="AlphaFoldDB" id="A0A819M7Q4"/>
<dbReference type="SUPFAM" id="SSF52799">
    <property type="entry name" value="(Phosphotyrosine protein) phosphatases II"/>
    <property type="match status" value="1"/>
</dbReference>
<protein>
    <recommendedName>
        <fullName evidence="12">Protein-tyrosine-phosphatase</fullName>
    </recommendedName>
</protein>
<keyword evidence="1" id="KW-0479">Metal-binding</keyword>
<feature type="compositionally biased region" description="Polar residues" evidence="7">
    <location>
        <begin position="405"/>
        <end position="430"/>
    </location>
</feature>
<evidence type="ECO:0000259" key="9">
    <source>
        <dbReference type="PROSITE" id="PS50056"/>
    </source>
</evidence>
<dbReference type="GO" id="GO:0008270">
    <property type="term" value="F:zinc ion binding"/>
    <property type="evidence" value="ECO:0007669"/>
    <property type="project" value="UniProtKB-KW"/>
</dbReference>
<accession>A0A819M7Q4</accession>
<evidence type="ECO:0000256" key="5">
    <source>
        <dbReference type="ARBA" id="ARBA00022833"/>
    </source>
</evidence>
<keyword evidence="3" id="KW-0863">Zinc-finger</keyword>
<feature type="domain" description="Tyrosine-protein phosphatase" evidence="8">
    <location>
        <begin position="3"/>
        <end position="142"/>
    </location>
</feature>
<organism evidence="10 11">
    <name type="scientific">Rotaria sordida</name>
    <dbReference type="NCBI Taxonomy" id="392033"/>
    <lineage>
        <taxon>Eukaryota</taxon>
        <taxon>Metazoa</taxon>
        <taxon>Spiralia</taxon>
        <taxon>Gnathifera</taxon>
        <taxon>Rotifera</taxon>
        <taxon>Eurotatoria</taxon>
        <taxon>Bdelloidea</taxon>
        <taxon>Philodinida</taxon>
        <taxon>Philodinidae</taxon>
        <taxon>Rotaria</taxon>
    </lineage>
</organism>
<feature type="region of interest" description="Disordered" evidence="7">
    <location>
        <begin position="395"/>
        <end position="430"/>
    </location>
</feature>
<comment type="caution">
    <text evidence="10">The sequence shown here is derived from an EMBL/GenBank/DDBJ whole genome shotgun (WGS) entry which is preliminary data.</text>
</comment>
<evidence type="ECO:0000256" key="6">
    <source>
        <dbReference type="ARBA" id="ARBA00022912"/>
    </source>
</evidence>
<gene>
    <name evidence="10" type="ORF">OTI717_LOCUS27674</name>
</gene>
<dbReference type="Pfam" id="PF13901">
    <property type="entry name" value="RH_dom"/>
    <property type="match status" value="1"/>
</dbReference>
<keyword evidence="6" id="KW-0904">Protein phosphatase</keyword>
<feature type="domain" description="Tyrosine specific protein phosphatases" evidence="9">
    <location>
        <begin position="63"/>
        <end position="120"/>
    </location>
</feature>
<feature type="region of interest" description="Disordered" evidence="7">
    <location>
        <begin position="460"/>
        <end position="485"/>
    </location>
</feature>
<dbReference type="EMBL" id="CAJOAX010006273">
    <property type="protein sequence ID" value="CAF3975608.1"/>
    <property type="molecule type" value="Genomic_DNA"/>
</dbReference>
<keyword evidence="5" id="KW-0862">Zinc</keyword>
<reference evidence="10" key="1">
    <citation type="submission" date="2021-02" db="EMBL/GenBank/DDBJ databases">
        <authorList>
            <person name="Nowell W R."/>
        </authorList>
    </citation>
    <scope>NUCLEOTIDE SEQUENCE</scope>
</reference>
<evidence type="ECO:0000256" key="2">
    <source>
        <dbReference type="ARBA" id="ARBA00022737"/>
    </source>
</evidence>
<evidence type="ECO:0000256" key="7">
    <source>
        <dbReference type="SAM" id="MobiDB-lite"/>
    </source>
</evidence>
<dbReference type="GO" id="GO:0004721">
    <property type="term" value="F:phosphoprotein phosphatase activity"/>
    <property type="evidence" value="ECO:0007669"/>
    <property type="project" value="UniProtKB-KW"/>
</dbReference>
<dbReference type="InterPro" id="IPR000340">
    <property type="entry name" value="Dual-sp_phosphatase_cat-dom"/>
</dbReference>
<evidence type="ECO:0000313" key="10">
    <source>
        <dbReference type="EMBL" id="CAF3975608.1"/>
    </source>
</evidence>
<evidence type="ECO:0008006" key="12">
    <source>
        <dbReference type="Google" id="ProtNLM"/>
    </source>
</evidence>
<keyword evidence="4" id="KW-0378">Hydrolase</keyword>
<evidence type="ECO:0000259" key="8">
    <source>
        <dbReference type="PROSITE" id="PS50054"/>
    </source>
</evidence>
<dbReference type="InterPro" id="IPR020422">
    <property type="entry name" value="TYR_PHOSPHATASE_DUAL_dom"/>
</dbReference>
<dbReference type="InterPro" id="IPR029021">
    <property type="entry name" value="Prot-tyrosine_phosphatase-like"/>
</dbReference>
<feature type="compositionally biased region" description="Acidic residues" evidence="7">
    <location>
        <begin position="460"/>
        <end position="469"/>
    </location>
</feature>
<dbReference type="Pfam" id="PF00782">
    <property type="entry name" value="DSPc"/>
    <property type="match status" value="1"/>
</dbReference>
<dbReference type="SMART" id="SM01175">
    <property type="entry name" value="DUF4206"/>
    <property type="match status" value="1"/>
</dbReference>
<dbReference type="Gene3D" id="3.90.190.10">
    <property type="entry name" value="Protein tyrosine phosphatase superfamily"/>
    <property type="match status" value="1"/>
</dbReference>
<dbReference type="PROSITE" id="PS00383">
    <property type="entry name" value="TYR_PHOSPHATASE_1"/>
    <property type="match status" value="1"/>
</dbReference>